<reference evidence="1 2" key="1">
    <citation type="submission" date="2017-06" db="EMBL/GenBank/DDBJ databases">
        <title>Genome sequencing of cyanobaciteial culture collection at National Institute for Environmental Studies (NIES).</title>
        <authorList>
            <person name="Hirose Y."/>
            <person name="Shimura Y."/>
            <person name="Fujisawa T."/>
            <person name="Nakamura Y."/>
            <person name="Kawachi M."/>
        </authorList>
    </citation>
    <scope>NUCLEOTIDE SEQUENCE [LARGE SCALE GENOMIC DNA]</scope>
    <source>
        <strain evidence="1 2">NIES-806</strain>
    </source>
</reference>
<dbReference type="Proteomes" id="UP000218702">
    <property type="component" value="Chromosome"/>
</dbReference>
<dbReference type="AlphaFoldDB" id="A0A1Z4VAK4"/>
<protein>
    <submittedName>
        <fullName evidence="1">Uncharacterized protein</fullName>
    </submittedName>
</protein>
<dbReference type="EMBL" id="AP018316">
    <property type="protein sequence ID" value="BAZ88423.1"/>
    <property type="molecule type" value="Genomic_DNA"/>
</dbReference>
<sequence>MINKKLIDCWPFQEILKELEITEDEFNNLR</sequence>
<dbReference type="KEGG" id="dcm:NIES806_46610"/>
<evidence type="ECO:0000313" key="1">
    <source>
        <dbReference type="EMBL" id="BAZ88423.1"/>
    </source>
</evidence>
<gene>
    <name evidence="1" type="ORF">NIES806_46610</name>
</gene>
<organism evidence="1 2">
    <name type="scientific">Dolichospermum compactum NIES-806</name>
    <dbReference type="NCBI Taxonomy" id="1973481"/>
    <lineage>
        <taxon>Bacteria</taxon>
        <taxon>Bacillati</taxon>
        <taxon>Cyanobacteriota</taxon>
        <taxon>Cyanophyceae</taxon>
        <taxon>Nostocales</taxon>
        <taxon>Aphanizomenonaceae</taxon>
        <taxon>Dolichospermum</taxon>
        <taxon>Dolichospermum compactum</taxon>
    </lineage>
</organism>
<name>A0A1Z4VAK4_9CYAN</name>
<keyword evidence="2" id="KW-1185">Reference proteome</keyword>
<proteinExistence type="predicted"/>
<evidence type="ECO:0000313" key="2">
    <source>
        <dbReference type="Proteomes" id="UP000218702"/>
    </source>
</evidence>
<accession>A0A1Z4VAK4</accession>